<dbReference type="InterPro" id="IPR009514">
    <property type="entry name" value="Phage_Ndd"/>
</dbReference>
<dbReference type="KEGG" id="vg:10323242"/>
<dbReference type="GO" id="GO:0098673">
    <property type="term" value="P:symbiont-mediated suppression of host DNA replication"/>
    <property type="evidence" value="ECO:0007669"/>
    <property type="project" value="UniProtKB-KW"/>
</dbReference>
<evidence type="ECO:0000256" key="2">
    <source>
        <dbReference type="ARBA" id="ARBA00015643"/>
    </source>
</evidence>
<dbReference type="Pfam" id="PF06591">
    <property type="entry name" value="Phage_T4_Ndd"/>
    <property type="match status" value="1"/>
</dbReference>
<organism evidence="7 8">
    <name type="scientific">Acinetobacter phage 133</name>
    <dbReference type="NCBI Taxonomy" id="2919552"/>
    <lineage>
        <taxon>Viruses</taxon>
        <taxon>Duplodnaviria</taxon>
        <taxon>Heunggongvirae</taxon>
        <taxon>Uroviricota</taxon>
        <taxon>Caudoviricetes</taxon>
        <taxon>Pantevenvirales</taxon>
        <taxon>Straboviridae</taxon>
        <taxon>Tevenvirinae</taxon>
        <taxon>Centumtrigintavirus</taxon>
        <taxon>Centumtrigintavirus cv133</taxon>
        <taxon>Acinetobacter virus 133</taxon>
    </lineage>
</organism>
<dbReference type="EMBL" id="HM114315">
    <property type="protein sequence ID" value="ADJ19570.1"/>
    <property type="molecule type" value="Genomic_DNA"/>
</dbReference>
<protein>
    <recommendedName>
        <fullName evidence="2">Nucleoid disruption protein</fullName>
    </recommendedName>
</protein>
<keyword evidence="5" id="KW-1248">Inhibition of host DNA replication by virus</keyword>
<keyword evidence="3" id="KW-1121">Modulation of host cell cycle by virus</keyword>
<evidence type="ECO:0000256" key="5">
    <source>
        <dbReference type="ARBA" id="ARBA00023019"/>
    </source>
</evidence>
<keyword evidence="8" id="KW-1185">Reference proteome</keyword>
<comment type="function">
    <text evidence="1">Disorganizes the host nucleoid and inhibits replication, but without host DNA cleavage or degradation. Only the architecture of the nucleoid is affected. May act on the host chromosomal sequences that determine the structure of the nucleoid. Binds to dsDNA but not to ssDNA.</text>
</comment>
<evidence type="ECO:0000256" key="1">
    <source>
        <dbReference type="ARBA" id="ARBA00003241"/>
    </source>
</evidence>
<evidence type="ECO:0000256" key="6">
    <source>
        <dbReference type="ARBA" id="ARBA00023125"/>
    </source>
</evidence>
<evidence type="ECO:0000256" key="3">
    <source>
        <dbReference type="ARBA" id="ARBA00022504"/>
    </source>
</evidence>
<dbReference type="Proteomes" id="UP000000330">
    <property type="component" value="Segment"/>
</dbReference>
<dbReference type="GO" id="GO:0044071">
    <property type="term" value="P:symbiont-mediated perturbation of host cell cycle progression"/>
    <property type="evidence" value="ECO:0007669"/>
    <property type="project" value="UniProtKB-KW"/>
</dbReference>
<name>D9I6I9_9CAUD</name>
<sequence>MKRNNMYTSALVKAKAINVGQFDALNEVGQLVSELTPDELAAPGFYFFSHRGKGIVVARFYIGRQRSKTGLRNIASQIRTRRSNVGNRIMDSATVYDIFFIPVDKMKTLTTAFGKGKLGTLLSRAHVTQYQNLEEMNRMLNDHFKFYSQNY</sequence>
<dbReference type="GO" id="GO:0003677">
    <property type="term" value="F:DNA binding"/>
    <property type="evidence" value="ECO:0007669"/>
    <property type="project" value="UniProtKB-KW"/>
</dbReference>
<keyword evidence="6" id="KW-0238">DNA-binding</keyword>
<dbReference type="GeneID" id="10323242"/>
<evidence type="ECO:0000313" key="8">
    <source>
        <dbReference type="Proteomes" id="UP000000330"/>
    </source>
</evidence>
<accession>D9I6I9</accession>
<dbReference type="RefSeq" id="YP_004300836.1">
    <property type="nucleotide sequence ID" value="NC_015250.1"/>
</dbReference>
<proteinExistence type="predicted"/>
<evidence type="ECO:0000313" key="7">
    <source>
        <dbReference type="EMBL" id="ADJ19570.1"/>
    </source>
</evidence>
<gene>
    <name evidence="7" type="primary">ndd</name>
    <name evidence="7" type="ORF">Acj133p255</name>
</gene>
<reference evidence="7 8" key="1">
    <citation type="journal article" date="2010" name="Virol. J.">
        <title>Genomes of the T4-related bacteriophages as windows on microbial genome evolution.</title>
        <authorList>
            <person name="Petrov V.M."/>
            <person name="Ratnayaka S."/>
            <person name="Nolan J.M."/>
            <person name="Miller E.S."/>
            <person name="Karam J.D."/>
        </authorList>
    </citation>
    <scope>NUCLEOTIDE SEQUENCE [LARGE SCALE GENOMIC DNA]</scope>
    <source>
        <strain evidence="7">Acj133</strain>
    </source>
</reference>
<keyword evidence="4" id="KW-0945">Host-virus interaction</keyword>
<evidence type="ECO:0000256" key="4">
    <source>
        <dbReference type="ARBA" id="ARBA00022581"/>
    </source>
</evidence>